<reference evidence="3" key="1">
    <citation type="submission" date="2021-04" db="EMBL/GenBank/DDBJ databases">
        <title>Dactylosporangium aurantiacum NRRL B-8018 full assembly.</title>
        <authorList>
            <person name="Hartkoorn R.C."/>
            <person name="Beaudoing E."/>
            <person name="Hot D."/>
        </authorList>
    </citation>
    <scope>NUCLEOTIDE SEQUENCE</scope>
    <source>
        <strain evidence="3">NRRL B-8018</strain>
    </source>
</reference>
<evidence type="ECO:0000256" key="1">
    <source>
        <dbReference type="SAM" id="MobiDB-lite"/>
    </source>
</evidence>
<dbReference type="OrthoDB" id="3405422at2"/>
<keyword evidence="2" id="KW-0472">Membrane</keyword>
<feature type="transmembrane region" description="Helical" evidence="2">
    <location>
        <begin position="33"/>
        <end position="53"/>
    </location>
</feature>
<feature type="transmembrane region" description="Helical" evidence="2">
    <location>
        <begin position="90"/>
        <end position="112"/>
    </location>
</feature>
<evidence type="ECO:0000313" key="4">
    <source>
        <dbReference type="Proteomes" id="UP001058003"/>
    </source>
</evidence>
<accession>A0A9Q9INH3</accession>
<keyword evidence="2" id="KW-1133">Transmembrane helix</keyword>
<feature type="transmembrane region" description="Helical" evidence="2">
    <location>
        <begin position="59"/>
        <end position="78"/>
    </location>
</feature>
<dbReference type="Pfam" id="PF10935">
    <property type="entry name" value="DUF2637"/>
    <property type="match status" value="1"/>
</dbReference>
<dbReference type="Proteomes" id="UP001058003">
    <property type="component" value="Chromosome"/>
</dbReference>
<sequence length="303" mass="31985">MNATHDTRHITAGPATVAGQHDDELRRLRLIQWTLRGALALALVVSMAANILAAAPDPVARSIAAWSPLALYTAIEVMTRVPVRNRLLGAIRIVATVAIAVIAGVTSYLHMVGVGQRYGESWQVVYLLPISVDGLVTVLTLSLLDIASQVRSAIVRAAAVQKHQSIIPVVSDSTSIGGSATQAQRNIDADEGGDVATSMSGSTGQDAEASRRPLGTRRPTGRARAQRATPPVRVSETVALPPELEPLLQPATQVLQELQAAGRPITRDCFAAALRDAGQPLRSAKVTLLLAAVRNQHAQQNGS</sequence>
<proteinExistence type="predicted"/>
<dbReference type="KEGG" id="daur:Daura_22775"/>
<evidence type="ECO:0000313" key="3">
    <source>
        <dbReference type="EMBL" id="UWZ58741.1"/>
    </source>
</evidence>
<keyword evidence="2" id="KW-0812">Transmembrane</keyword>
<dbReference type="RefSeq" id="WP_081970949.1">
    <property type="nucleotide sequence ID" value="NZ_CP073767.1"/>
</dbReference>
<keyword evidence="4" id="KW-1185">Reference proteome</keyword>
<protein>
    <submittedName>
        <fullName evidence="3">DUF2637 domain-containing protein</fullName>
    </submittedName>
</protein>
<name>A0A9Q9INH3_9ACTN</name>
<gene>
    <name evidence="3" type="ORF">Daura_22775</name>
</gene>
<dbReference type="EMBL" id="CP073767">
    <property type="protein sequence ID" value="UWZ58741.1"/>
    <property type="molecule type" value="Genomic_DNA"/>
</dbReference>
<dbReference type="InterPro" id="IPR021235">
    <property type="entry name" value="DUF2637"/>
</dbReference>
<evidence type="ECO:0000256" key="2">
    <source>
        <dbReference type="SAM" id="Phobius"/>
    </source>
</evidence>
<feature type="transmembrane region" description="Helical" evidence="2">
    <location>
        <begin position="124"/>
        <end position="144"/>
    </location>
</feature>
<dbReference type="AlphaFoldDB" id="A0A9Q9INH3"/>
<feature type="region of interest" description="Disordered" evidence="1">
    <location>
        <begin position="185"/>
        <end position="233"/>
    </location>
</feature>
<organism evidence="3 4">
    <name type="scientific">Dactylosporangium aurantiacum</name>
    <dbReference type="NCBI Taxonomy" id="35754"/>
    <lineage>
        <taxon>Bacteria</taxon>
        <taxon>Bacillati</taxon>
        <taxon>Actinomycetota</taxon>
        <taxon>Actinomycetes</taxon>
        <taxon>Micromonosporales</taxon>
        <taxon>Micromonosporaceae</taxon>
        <taxon>Dactylosporangium</taxon>
    </lineage>
</organism>